<comment type="caution">
    <text evidence="2">The sequence shown here is derived from an EMBL/GenBank/DDBJ whole genome shotgun (WGS) entry which is preliminary data.</text>
</comment>
<evidence type="ECO:0000259" key="1">
    <source>
        <dbReference type="Pfam" id="PF05076"/>
    </source>
</evidence>
<reference evidence="2 3" key="1">
    <citation type="submission" date="2011-04" db="EMBL/GenBank/DDBJ databases">
        <authorList>
            <person name="Harkins D.M."/>
            <person name="Madupu R."/>
            <person name="Durkin A.S."/>
            <person name="Torralba M."/>
            <person name="Methe B."/>
            <person name="Sutton G.G."/>
            <person name="Nelson K.E."/>
        </authorList>
    </citation>
    <scope>NUCLEOTIDE SEQUENCE [LARGE SCALE GENOMIC DNA]</scope>
    <source>
        <strain evidence="2 3">UPII 199-6</strain>
    </source>
</reference>
<dbReference type="Proteomes" id="UP000004018">
    <property type="component" value="Unassembled WGS sequence"/>
</dbReference>
<organism evidence="2 3">
    <name type="scientific">Megasphaera lornae</name>
    <dbReference type="NCBI Taxonomy" id="1000568"/>
    <lineage>
        <taxon>Bacteria</taxon>
        <taxon>Bacillati</taxon>
        <taxon>Bacillota</taxon>
        <taxon>Negativicutes</taxon>
        <taxon>Veillonellales</taxon>
        <taxon>Veillonellaceae</taxon>
        <taxon>Megasphaera</taxon>
    </lineage>
</organism>
<dbReference type="InterPro" id="IPR020941">
    <property type="entry name" value="SUFU-like_domain"/>
</dbReference>
<sequence>MYSDMEERIKRRLALSKPVSFIRQRQYADTITEYFQACFPQRRTEVLTGGEQHGSSISVQVLYPLPQEPFYVVHTVRLMAATASAPACELWLLLPSTWPFQQAGLIHLQEPAAWPLRLLGKLGEQVRAHRISLANGVSVPYCQAPEGAAGERAPAGVIMAQISGDLAAVKEKNHIVAELFMPVLVYKEEWELMKDMGTDALLESVIACNQGSFQLQLHRSNVADMEFILQ</sequence>
<proteinExistence type="predicted"/>
<dbReference type="EMBL" id="AFIJ01000023">
    <property type="protein sequence ID" value="EGL40688.1"/>
    <property type="molecule type" value="Genomic_DNA"/>
</dbReference>
<gene>
    <name evidence="2" type="ORF">HMPREF1039_1145</name>
</gene>
<feature type="domain" description="Suppressor of fused-like" evidence="1">
    <location>
        <begin position="84"/>
        <end position="207"/>
    </location>
</feature>
<dbReference type="RefSeq" id="WP_007391018.1">
    <property type="nucleotide sequence ID" value="NZ_AFIJ01000023.1"/>
</dbReference>
<name>A0ABP2L484_9FIRM</name>
<protein>
    <recommendedName>
        <fullName evidence="1">Suppressor of fused-like domain-containing protein</fullName>
    </recommendedName>
</protein>
<keyword evidence="3" id="KW-1185">Reference proteome</keyword>
<evidence type="ECO:0000313" key="2">
    <source>
        <dbReference type="EMBL" id="EGL40688.1"/>
    </source>
</evidence>
<accession>A0ABP2L484</accession>
<evidence type="ECO:0000313" key="3">
    <source>
        <dbReference type="Proteomes" id="UP000004018"/>
    </source>
</evidence>
<dbReference type="Pfam" id="PF05076">
    <property type="entry name" value="SUFU"/>
    <property type="match status" value="1"/>
</dbReference>